<comment type="similarity">
    <text evidence="9">Belongs to the CFAP52 family.</text>
</comment>
<dbReference type="PROSITE" id="PS50082">
    <property type="entry name" value="WD_REPEATS_2"/>
    <property type="match status" value="6"/>
</dbReference>
<dbReference type="Pfam" id="PF00400">
    <property type="entry name" value="WD40"/>
    <property type="match status" value="8"/>
</dbReference>
<dbReference type="InterPro" id="IPR001680">
    <property type="entry name" value="WD40_rpt"/>
</dbReference>
<dbReference type="InterPro" id="IPR019775">
    <property type="entry name" value="WD40_repeat_CS"/>
</dbReference>
<dbReference type="PANTHER" id="PTHR13720">
    <property type="entry name" value="WD-40 REPEAT PROTEIN"/>
    <property type="match status" value="1"/>
</dbReference>
<dbReference type="Proteomes" id="UP000324907">
    <property type="component" value="Unassembled WGS sequence"/>
</dbReference>
<keyword evidence="7" id="KW-0969">Cilium</keyword>
<feature type="repeat" description="WD" evidence="11">
    <location>
        <begin position="554"/>
        <end position="585"/>
    </location>
</feature>
<dbReference type="InterPro" id="IPR036322">
    <property type="entry name" value="WD40_repeat_dom_sf"/>
</dbReference>
<dbReference type="CDD" id="cd00200">
    <property type="entry name" value="WD40"/>
    <property type="match status" value="1"/>
</dbReference>
<name>A0A5A8EC92_CAFRO</name>
<evidence type="ECO:0000256" key="11">
    <source>
        <dbReference type="PROSITE-ProRule" id="PRU00221"/>
    </source>
</evidence>
<feature type="repeat" description="WD" evidence="11">
    <location>
        <begin position="596"/>
        <end position="627"/>
    </location>
</feature>
<proteinExistence type="inferred from homology"/>
<dbReference type="SMART" id="SM00320">
    <property type="entry name" value="WD40"/>
    <property type="match status" value="11"/>
</dbReference>
<dbReference type="PANTHER" id="PTHR13720:SF14">
    <property type="entry name" value="CILIA- AND FLAGELLA-ASSOCIATED PROTEIN 52"/>
    <property type="match status" value="1"/>
</dbReference>
<keyword evidence="3" id="KW-0963">Cytoplasm</keyword>
<sequence>MAGAAAALVESLEEQPMNLEAVIGFNGRVPSGLIYHPDGEHVIYPLGSTVVVKNLRKNTQAFLQGHTDRVTCVAISRDGKRIASGQRTSMGFRAPVMVWDFDSAVRNANTIDRTGELIHKLVLHKVMVRDVSFNCDGSFLASLGGEDDNTIVIWDLAAGEAVCGSPAASHAVMTLRWLNTDPLRLVSGGQYNLRKWHLDMERRRIFPAEFMLGTIRRSINCICLDPTDRFLWAGTASGDVIEMNVASERFARASKNRFSKGVTALAFVDGPPGDQDHIVCGNGDGTLVRLSTAHLEITSAVQLLGGVSSISAGSDGHSLFAGTRDGNRYFVDVDAFEPKLRATAHPDPVTCVAYPLRSSALFVTGSTGEVRLWNAVERKELLRIQVPGVVCQCVQIKPDGSLIVSGWQDGRVRAFLPESGRLAYVINDAHVDGVTALSFTHDGSTLVTGGADGRVRVWDVSGSVQVMLVSWKEHKRAVTDVVVSADNDEAVTSSADGSCIVWNLRRSVRQSAIFASTVFRGVRYHPDESQLLTCGSDRKLGYWDTTDGTAIRQLDASSAELLCVDVARDGLSLATAGADKTVRVWLYDEGVPLASGVGHSESVTAVRVSPDGHHVASVGLDGAIMLWTYPELPEGVGQYDDDEEEAGAAAAAAASSEA</sequence>
<dbReference type="Gene3D" id="2.130.10.10">
    <property type="entry name" value="YVTN repeat-like/Quinoprotein amine dehydrogenase"/>
    <property type="match status" value="3"/>
</dbReference>
<dbReference type="GO" id="GO:0031514">
    <property type="term" value="C:motile cilium"/>
    <property type="evidence" value="ECO:0007669"/>
    <property type="project" value="UniProtKB-SubCell"/>
</dbReference>
<dbReference type="AlphaFoldDB" id="A0A5A8EC92"/>
<evidence type="ECO:0000256" key="3">
    <source>
        <dbReference type="ARBA" id="ARBA00022490"/>
    </source>
</evidence>
<keyword evidence="5" id="KW-0677">Repeat</keyword>
<dbReference type="InterPro" id="IPR015943">
    <property type="entry name" value="WD40/YVTN_repeat-like_dom_sf"/>
</dbReference>
<evidence type="ECO:0000256" key="2">
    <source>
        <dbReference type="ARBA" id="ARBA00004496"/>
    </source>
</evidence>
<evidence type="ECO:0000256" key="12">
    <source>
        <dbReference type="SAM" id="MobiDB-lite"/>
    </source>
</evidence>
<evidence type="ECO:0000256" key="10">
    <source>
        <dbReference type="ARBA" id="ARBA00029552"/>
    </source>
</evidence>
<keyword evidence="4 11" id="KW-0853">WD repeat</keyword>
<dbReference type="SUPFAM" id="SSF50978">
    <property type="entry name" value="WD40 repeat-like"/>
    <property type="match status" value="2"/>
</dbReference>
<evidence type="ECO:0000256" key="1">
    <source>
        <dbReference type="ARBA" id="ARBA00004230"/>
    </source>
</evidence>
<dbReference type="PROSITE" id="PS00678">
    <property type="entry name" value="WD_REPEATS_1"/>
    <property type="match status" value="2"/>
</dbReference>
<reference evidence="15 16" key="1">
    <citation type="submission" date="2019-07" db="EMBL/GenBank/DDBJ databases">
        <title>Genomes of Cafeteria roenbergensis.</title>
        <authorList>
            <person name="Fischer M.G."/>
            <person name="Hackl T."/>
            <person name="Roman M."/>
        </authorList>
    </citation>
    <scope>NUCLEOTIDE SEQUENCE [LARGE SCALE GENOMIC DNA]</scope>
    <source>
        <strain evidence="14 15">E4-10P</strain>
        <strain evidence="13 16">RCC970-E3</strain>
    </source>
</reference>
<evidence type="ECO:0000313" key="16">
    <source>
        <dbReference type="Proteomes" id="UP000324907"/>
    </source>
</evidence>
<dbReference type="InterPro" id="IPR050630">
    <property type="entry name" value="WD_repeat_EMAP"/>
</dbReference>
<evidence type="ECO:0000256" key="8">
    <source>
        <dbReference type="ARBA" id="ARBA00023273"/>
    </source>
</evidence>
<feature type="region of interest" description="Disordered" evidence="12">
    <location>
        <begin position="636"/>
        <end position="658"/>
    </location>
</feature>
<feature type="repeat" description="WD" evidence="11">
    <location>
        <begin position="471"/>
        <end position="512"/>
    </location>
</feature>
<dbReference type="PROSITE" id="PS50294">
    <property type="entry name" value="WD_REPEATS_REGION"/>
    <property type="match status" value="2"/>
</dbReference>
<accession>A0A5A8EC92</accession>
<organism evidence="14 15">
    <name type="scientific">Cafeteria roenbergensis</name>
    <name type="common">Marine flagellate</name>
    <dbReference type="NCBI Taxonomy" id="33653"/>
    <lineage>
        <taxon>Eukaryota</taxon>
        <taxon>Sar</taxon>
        <taxon>Stramenopiles</taxon>
        <taxon>Bigyra</taxon>
        <taxon>Opalozoa</taxon>
        <taxon>Bicosoecida</taxon>
        <taxon>Cafeteriaceae</taxon>
        <taxon>Cafeteria</taxon>
    </lineage>
</organism>
<feature type="repeat" description="WD" evidence="11">
    <location>
        <begin position="522"/>
        <end position="553"/>
    </location>
</feature>
<evidence type="ECO:0000256" key="9">
    <source>
        <dbReference type="ARBA" id="ARBA00029456"/>
    </source>
</evidence>
<evidence type="ECO:0000256" key="5">
    <source>
        <dbReference type="ARBA" id="ARBA00022737"/>
    </source>
</evidence>
<protein>
    <recommendedName>
        <fullName evidence="10">Cilia- and flagella-associated protein 52</fullName>
    </recommendedName>
</protein>
<evidence type="ECO:0000256" key="7">
    <source>
        <dbReference type="ARBA" id="ARBA00023069"/>
    </source>
</evidence>
<evidence type="ECO:0000313" key="15">
    <source>
        <dbReference type="Proteomes" id="UP000322899"/>
    </source>
</evidence>
<dbReference type="Proteomes" id="UP000322899">
    <property type="component" value="Unassembled WGS sequence"/>
</dbReference>
<evidence type="ECO:0000313" key="14">
    <source>
        <dbReference type="EMBL" id="KAA0175149.1"/>
    </source>
</evidence>
<gene>
    <name evidence="14" type="ORF">FNF27_03447</name>
    <name evidence="13" type="ORF">FNF28_04371</name>
</gene>
<dbReference type="EMBL" id="VLTO01000016">
    <property type="protein sequence ID" value="KAA0175149.1"/>
    <property type="molecule type" value="Genomic_DNA"/>
</dbReference>
<feature type="compositionally biased region" description="Low complexity" evidence="12">
    <location>
        <begin position="647"/>
        <end position="658"/>
    </location>
</feature>
<dbReference type="EMBL" id="VLTL01000070">
    <property type="protein sequence ID" value="KAA0163221.1"/>
    <property type="molecule type" value="Genomic_DNA"/>
</dbReference>
<comment type="caution">
    <text evidence="14">The sequence shown here is derived from an EMBL/GenBank/DDBJ whole genome shotgun (WGS) entry which is preliminary data.</text>
</comment>
<feature type="repeat" description="WD" evidence="11">
    <location>
        <begin position="342"/>
        <end position="383"/>
    </location>
</feature>
<evidence type="ECO:0000256" key="6">
    <source>
        <dbReference type="ARBA" id="ARBA00022846"/>
    </source>
</evidence>
<evidence type="ECO:0000313" key="13">
    <source>
        <dbReference type="EMBL" id="KAA0163221.1"/>
    </source>
</evidence>
<keyword evidence="8" id="KW-0966">Cell projection</keyword>
<keyword evidence="6" id="KW-0282">Flagellum</keyword>
<comment type="subcellular location">
    <subcellularLocation>
        <location evidence="1">Cell projection</location>
        <location evidence="1">Cilium</location>
        <location evidence="1">Flagellum</location>
    </subcellularLocation>
    <subcellularLocation>
        <location evidence="2">Cytoplasm</location>
    </subcellularLocation>
</comment>
<dbReference type="OrthoDB" id="6252103at2759"/>
<dbReference type="GO" id="GO:0005930">
    <property type="term" value="C:axoneme"/>
    <property type="evidence" value="ECO:0007669"/>
    <property type="project" value="UniProtKB-ARBA"/>
</dbReference>
<evidence type="ECO:0000256" key="4">
    <source>
        <dbReference type="ARBA" id="ARBA00022574"/>
    </source>
</evidence>
<feature type="repeat" description="WD" evidence="11">
    <location>
        <begin position="427"/>
        <end position="468"/>
    </location>
</feature>
<dbReference type="FunFam" id="2.130.10.10:FF:001320">
    <property type="entry name" value="Predicted protein"/>
    <property type="match status" value="1"/>
</dbReference>